<dbReference type="STRING" id="139825.A0A401GSU1"/>
<dbReference type="InParanoid" id="A0A401GSU1"/>
<protein>
    <recommendedName>
        <fullName evidence="2">DUF6589 domain-containing protein</fullName>
    </recommendedName>
</protein>
<feature type="compositionally biased region" description="Polar residues" evidence="1">
    <location>
        <begin position="21"/>
        <end position="39"/>
    </location>
</feature>
<feature type="region of interest" description="Disordered" evidence="1">
    <location>
        <begin position="1"/>
        <end position="39"/>
    </location>
</feature>
<feature type="domain" description="DUF6589" evidence="2">
    <location>
        <begin position="313"/>
        <end position="743"/>
    </location>
</feature>
<evidence type="ECO:0000313" key="4">
    <source>
        <dbReference type="Proteomes" id="UP000287166"/>
    </source>
</evidence>
<dbReference type="InterPro" id="IPR046496">
    <property type="entry name" value="DUF6589"/>
</dbReference>
<evidence type="ECO:0000259" key="2">
    <source>
        <dbReference type="Pfam" id="PF20231"/>
    </source>
</evidence>
<dbReference type="AlphaFoldDB" id="A0A401GSU1"/>
<dbReference type="Proteomes" id="UP000287166">
    <property type="component" value="Unassembled WGS sequence"/>
</dbReference>
<evidence type="ECO:0000256" key="1">
    <source>
        <dbReference type="SAM" id="MobiDB-lite"/>
    </source>
</evidence>
<comment type="caution">
    <text evidence="3">The sequence shown here is derived from an EMBL/GenBank/DDBJ whole genome shotgun (WGS) entry which is preliminary data.</text>
</comment>
<dbReference type="RefSeq" id="XP_027616166.1">
    <property type="nucleotide sequence ID" value="XM_027760365.1"/>
</dbReference>
<reference evidence="3 4" key="1">
    <citation type="journal article" date="2018" name="Sci. Rep.">
        <title>Genome sequence of the cauliflower mushroom Sparassis crispa (Hanabiratake) and its association with beneficial usage.</title>
        <authorList>
            <person name="Kiyama R."/>
            <person name="Furutani Y."/>
            <person name="Kawaguchi K."/>
            <person name="Nakanishi T."/>
        </authorList>
    </citation>
    <scope>NUCLEOTIDE SEQUENCE [LARGE SCALE GENOMIC DNA]</scope>
</reference>
<name>A0A401GSU1_9APHY</name>
<keyword evidence="4" id="KW-1185">Reference proteome</keyword>
<accession>A0A401GSU1</accession>
<gene>
    <name evidence="3" type="ORF">SCP_0704400</name>
</gene>
<dbReference type="EMBL" id="BFAD01000007">
    <property type="protein sequence ID" value="GBE85253.1"/>
    <property type="molecule type" value="Genomic_DNA"/>
</dbReference>
<proteinExistence type="predicted"/>
<dbReference type="GeneID" id="38782170"/>
<organism evidence="3 4">
    <name type="scientific">Sparassis crispa</name>
    <dbReference type="NCBI Taxonomy" id="139825"/>
    <lineage>
        <taxon>Eukaryota</taxon>
        <taxon>Fungi</taxon>
        <taxon>Dikarya</taxon>
        <taxon>Basidiomycota</taxon>
        <taxon>Agaricomycotina</taxon>
        <taxon>Agaricomycetes</taxon>
        <taxon>Polyporales</taxon>
        <taxon>Sparassidaceae</taxon>
        <taxon>Sparassis</taxon>
    </lineage>
</organism>
<dbReference type="Pfam" id="PF20231">
    <property type="entry name" value="DUF6589"/>
    <property type="match status" value="1"/>
</dbReference>
<sequence length="879" mass="98912">MFTSRHSALTPVRNNVRRESANGSPAEESTTGSQLTSQVVRGEGKAMARKRLQEWAIGKVEEILDCEAAEVSAKGGGFHLKDKDATWEFVLNFSMQKMMSLYESKAPTIVRLLIACAIPSEARPVISPERVTSSIPHEQNQSSAVNLPVSYADYLMRNAPSGRGKNRKDPLVTVLTACLLLMSARNLHSTAFRKVVGVWLFAHTAHHGLYSILSRLGFSVSYTSVLKLLRRLAVSAKEVIQRKSTSRAFLLIYDNINRMKRAWDPDLGQKDAIHNGTAATYVELEDCDVEKAFDVKALRESQQQERRKQLDLGVLYKRINWMKLNATMATHILAILIEAIPALSVHLPLLRIRFETTLMIHRMRKGRKTGLYPMATSDYNEGNTAENAKVLEDLLVEQLGMPKEEIEKMLVIIGGDQSTVEKLQTLKRYVTTCPHGYSRHGWVLPLIQLWHMGWADLERVLNTHWGVSTADDLSSFRSANVLLGRKVKDQRRPDYYPTQRLIFDTLRAEVLDCWRIELDVADLHEHFHPQASSFEDLLKHANNIFDRYLTVDGYTHALDPMEDPQGVFATGDPWAAHAEGDTETGNSGPSFRGDQVLANTILRMRDSMLHYEFQCAIAEGDIGRAMNVMSVWTFTFAGSGKSKYTNELLELTCNFEFEYSDELKKAILNNWLCNLSGIEGCWFPMDLMQEKNIKQLKKMSQRADVTFGGPFFRDVIALNIRAFLESMASMKAGVRLLDHGGSHRRDQKEAAMKELARHIAEQGLHRFRVGRTSTHAAQDDFEVGYQRLVDGKRIKDFVARTLRDAGAIHGDEDLDTNAVASNPDITSGREDSDIPSLPSVLVNGQLIHGAAELEQDHEEYLLWDSDDSTTESESGDESS</sequence>
<dbReference type="OrthoDB" id="3266963at2759"/>
<evidence type="ECO:0000313" key="3">
    <source>
        <dbReference type="EMBL" id="GBE85253.1"/>
    </source>
</evidence>